<evidence type="ECO:0000256" key="7">
    <source>
        <dbReference type="ARBA" id="ARBA00022692"/>
    </source>
</evidence>
<dbReference type="InterPro" id="IPR005467">
    <property type="entry name" value="His_kinase_dom"/>
</dbReference>
<protein>
    <recommendedName>
        <fullName evidence="3">histidine kinase</fullName>
        <ecNumber evidence="3">2.7.13.3</ecNumber>
    </recommendedName>
</protein>
<dbReference type="GO" id="GO:0005886">
    <property type="term" value="C:plasma membrane"/>
    <property type="evidence" value="ECO:0007669"/>
    <property type="project" value="UniProtKB-SubCell"/>
</dbReference>
<evidence type="ECO:0000259" key="15">
    <source>
        <dbReference type="PROSITE" id="PS50109"/>
    </source>
</evidence>
<evidence type="ECO:0000256" key="1">
    <source>
        <dbReference type="ARBA" id="ARBA00000085"/>
    </source>
</evidence>
<dbReference type="SMART" id="SM00388">
    <property type="entry name" value="HisKA"/>
    <property type="match status" value="1"/>
</dbReference>
<evidence type="ECO:0000313" key="17">
    <source>
        <dbReference type="EMBL" id="WZE66918.1"/>
    </source>
</evidence>
<dbReference type="InterPro" id="IPR036097">
    <property type="entry name" value="HisK_dim/P_sf"/>
</dbReference>
<feature type="domain" description="Histidine kinase" evidence="15">
    <location>
        <begin position="238"/>
        <end position="439"/>
    </location>
</feature>
<reference evidence="17" key="1">
    <citation type="submission" date="2023-04" db="EMBL/GenBank/DDBJ databases">
        <title>Macrococci isolated from food, foodproducing animals, and human clinical materials.</title>
        <authorList>
            <person name="Maslanova I."/>
            <person name="Svec P."/>
            <person name="Sedlacek I."/>
            <person name="Novakova D."/>
            <person name="Keller J.E."/>
            <person name="Schwendener S."/>
            <person name="Finstrlova A."/>
            <person name="Botka T."/>
            <person name="Kovarovic V."/>
            <person name="Petras P."/>
            <person name="Perreten V."/>
            <person name="Pantucek R."/>
        </authorList>
    </citation>
    <scope>NUCLEOTIDE SEQUENCE</scope>
    <source>
        <strain evidence="17">NRL/St 21/332</strain>
    </source>
</reference>
<gene>
    <name evidence="17" type="ORF">QA541_01245</name>
</gene>
<evidence type="ECO:0000256" key="11">
    <source>
        <dbReference type="ARBA" id="ARBA00022989"/>
    </source>
</evidence>
<dbReference type="Gene3D" id="3.30.565.10">
    <property type="entry name" value="Histidine kinase-like ATPase, C-terminal domain"/>
    <property type="match status" value="1"/>
</dbReference>
<dbReference type="PANTHER" id="PTHR45528">
    <property type="entry name" value="SENSOR HISTIDINE KINASE CPXA"/>
    <property type="match status" value="1"/>
</dbReference>
<dbReference type="GO" id="GO:0000155">
    <property type="term" value="F:phosphorelay sensor kinase activity"/>
    <property type="evidence" value="ECO:0007669"/>
    <property type="project" value="InterPro"/>
</dbReference>
<feature type="transmembrane region" description="Helical" evidence="14">
    <location>
        <begin position="12"/>
        <end position="33"/>
    </location>
</feature>
<dbReference type="Pfam" id="PF00512">
    <property type="entry name" value="HisKA"/>
    <property type="match status" value="1"/>
</dbReference>
<keyword evidence="7 14" id="KW-0812">Transmembrane</keyword>
<dbReference type="EC" id="2.7.13.3" evidence="3"/>
<keyword evidence="12" id="KW-0902">Two-component regulatory system</keyword>
<keyword evidence="11 14" id="KW-1133">Transmembrane helix</keyword>
<dbReference type="InterPro" id="IPR050398">
    <property type="entry name" value="HssS/ArlS-like"/>
</dbReference>
<evidence type="ECO:0000256" key="6">
    <source>
        <dbReference type="ARBA" id="ARBA00022679"/>
    </source>
</evidence>
<dbReference type="PANTHER" id="PTHR45528:SF1">
    <property type="entry name" value="SENSOR HISTIDINE KINASE CPXA"/>
    <property type="match status" value="1"/>
</dbReference>
<evidence type="ECO:0000256" key="2">
    <source>
        <dbReference type="ARBA" id="ARBA00004651"/>
    </source>
</evidence>
<dbReference type="InterPro" id="IPR003660">
    <property type="entry name" value="HAMP_dom"/>
</dbReference>
<evidence type="ECO:0000256" key="8">
    <source>
        <dbReference type="ARBA" id="ARBA00022741"/>
    </source>
</evidence>
<dbReference type="AlphaFoldDB" id="A0AAU6RA67"/>
<sequence length="439" mass="50345">MNNMKLFPKLFIQSFSTLLLIVGLIHVLVFLIFPKTYLEDRKEEIHSKADTIAHSLNRKSLSYVKETLDFYSKNSEIKVALKGNEERNAVQIEQGLDIDSSSTHNSVIIEERNITLEKGQSRTVQFISTTDMQRDARDLSFKFLPLSLLVSWIGAMLVALLYAKVIKHNIEEIKHVTDNMMALDKTAMLKVTTNDEVGALKAQINALYATLLRTIDDLELKNREILKLEQLKYDFFRGASHELKTPLASLKIILENMQYNIGKYKDRDMYIARCITITDELSHNISQILSLSSLEHLKHDEAHIPLNQAVTNVVSKYQLMIQQKRLTINNTLAQEEIYIGTTALNIILSNLISNAVKYTDDEGDINIGVIEGWFYIENTYSRREMLDIDSIFEVKFDLNKETSNGLGLYIISNLLDNYNKCYQLKASDIGFIFKIKLDE</sequence>
<keyword evidence="4" id="KW-1003">Cell membrane</keyword>
<dbReference type="PROSITE" id="PS50885">
    <property type="entry name" value="HAMP"/>
    <property type="match status" value="1"/>
</dbReference>
<evidence type="ECO:0000256" key="5">
    <source>
        <dbReference type="ARBA" id="ARBA00022553"/>
    </source>
</evidence>
<name>A0AAU6RA67_9STAP</name>
<comment type="catalytic activity">
    <reaction evidence="1">
        <text>ATP + protein L-histidine = ADP + protein N-phospho-L-histidine.</text>
        <dbReference type="EC" id="2.7.13.3"/>
    </reaction>
</comment>
<evidence type="ECO:0000256" key="9">
    <source>
        <dbReference type="ARBA" id="ARBA00022777"/>
    </source>
</evidence>
<dbReference type="InterPro" id="IPR003594">
    <property type="entry name" value="HATPase_dom"/>
</dbReference>
<dbReference type="RefSeq" id="WP_420494105.1">
    <property type="nucleotide sequence ID" value="NZ_CP124577.1"/>
</dbReference>
<proteinExistence type="predicted"/>
<feature type="domain" description="HAMP" evidence="16">
    <location>
        <begin position="164"/>
        <end position="216"/>
    </location>
</feature>
<evidence type="ECO:0000256" key="12">
    <source>
        <dbReference type="ARBA" id="ARBA00023012"/>
    </source>
</evidence>
<dbReference type="InterPro" id="IPR003661">
    <property type="entry name" value="HisK_dim/P_dom"/>
</dbReference>
<dbReference type="GO" id="GO:0005524">
    <property type="term" value="F:ATP binding"/>
    <property type="evidence" value="ECO:0007669"/>
    <property type="project" value="UniProtKB-KW"/>
</dbReference>
<keyword evidence="5" id="KW-0597">Phosphoprotein</keyword>
<evidence type="ECO:0000259" key="16">
    <source>
        <dbReference type="PROSITE" id="PS50885"/>
    </source>
</evidence>
<accession>A0AAU6RA67</accession>
<feature type="transmembrane region" description="Helical" evidence="14">
    <location>
        <begin position="143"/>
        <end position="163"/>
    </location>
</feature>
<dbReference type="Pfam" id="PF02518">
    <property type="entry name" value="HATPase_c"/>
    <property type="match status" value="1"/>
</dbReference>
<dbReference type="Gene3D" id="6.10.340.10">
    <property type="match status" value="1"/>
</dbReference>
<keyword evidence="9 17" id="KW-0418">Kinase</keyword>
<evidence type="ECO:0000256" key="3">
    <source>
        <dbReference type="ARBA" id="ARBA00012438"/>
    </source>
</evidence>
<dbReference type="PROSITE" id="PS50109">
    <property type="entry name" value="HIS_KIN"/>
    <property type="match status" value="1"/>
</dbReference>
<evidence type="ECO:0000256" key="13">
    <source>
        <dbReference type="ARBA" id="ARBA00023136"/>
    </source>
</evidence>
<dbReference type="SUPFAM" id="SSF55874">
    <property type="entry name" value="ATPase domain of HSP90 chaperone/DNA topoisomerase II/histidine kinase"/>
    <property type="match status" value="1"/>
</dbReference>
<dbReference type="EMBL" id="CP124577">
    <property type="protein sequence ID" value="WZE66918.1"/>
    <property type="molecule type" value="Genomic_DNA"/>
</dbReference>
<keyword evidence="10" id="KW-0067">ATP-binding</keyword>
<organism evidence="17">
    <name type="scientific">Macrococcus psychrotolerans</name>
    <dbReference type="NCBI Taxonomy" id="3039389"/>
    <lineage>
        <taxon>Bacteria</taxon>
        <taxon>Bacillati</taxon>
        <taxon>Bacillota</taxon>
        <taxon>Bacilli</taxon>
        <taxon>Bacillales</taxon>
        <taxon>Staphylococcaceae</taxon>
        <taxon>Macrococcus</taxon>
    </lineage>
</organism>
<comment type="subcellular location">
    <subcellularLocation>
        <location evidence="2">Cell membrane</location>
        <topology evidence="2">Multi-pass membrane protein</topology>
    </subcellularLocation>
</comment>
<dbReference type="CDD" id="cd00082">
    <property type="entry name" value="HisKA"/>
    <property type="match status" value="1"/>
</dbReference>
<evidence type="ECO:0000256" key="10">
    <source>
        <dbReference type="ARBA" id="ARBA00022840"/>
    </source>
</evidence>
<keyword evidence="13 14" id="KW-0472">Membrane</keyword>
<evidence type="ECO:0000256" key="4">
    <source>
        <dbReference type="ARBA" id="ARBA00022475"/>
    </source>
</evidence>
<dbReference type="InterPro" id="IPR036890">
    <property type="entry name" value="HATPase_C_sf"/>
</dbReference>
<dbReference type="SUPFAM" id="SSF47384">
    <property type="entry name" value="Homodimeric domain of signal transducing histidine kinase"/>
    <property type="match status" value="1"/>
</dbReference>
<evidence type="ECO:0000256" key="14">
    <source>
        <dbReference type="SAM" id="Phobius"/>
    </source>
</evidence>
<keyword evidence="8" id="KW-0547">Nucleotide-binding</keyword>
<keyword evidence="6" id="KW-0808">Transferase</keyword>
<dbReference type="Gene3D" id="1.10.287.130">
    <property type="match status" value="1"/>
</dbReference>